<evidence type="ECO:0000256" key="1">
    <source>
        <dbReference type="ARBA" id="ARBA00004477"/>
    </source>
</evidence>
<reference evidence="16" key="1">
    <citation type="submission" date="2016-06" db="UniProtKB">
        <authorList>
            <consortium name="WormBaseParasite"/>
        </authorList>
    </citation>
    <scope>IDENTIFICATION</scope>
</reference>
<dbReference type="Pfam" id="PF13445">
    <property type="entry name" value="zf-RING_UBOX"/>
    <property type="match status" value="1"/>
</dbReference>
<accession>A0A183V817</accession>
<dbReference type="Pfam" id="PF06803">
    <property type="entry name" value="DUF1232"/>
    <property type="match status" value="1"/>
</dbReference>
<feature type="transmembrane region" description="Helical" evidence="13">
    <location>
        <begin position="267"/>
        <end position="287"/>
    </location>
</feature>
<keyword evidence="4" id="KW-0479">Metal-binding</keyword>
<keyword evidence="6" id="KW-0256">Endoplasmic reticulum</keyword>
<dbReference type="UniPathway" id="UPA00143"/>
<evidence type="ECO:0000256" key="6">
    <source>
        <dbReference type="ARBA" id="ARBA00022824"/>
    </source>
</evidence>
<dbReference type="InterPro" id="IPR038896">
    <property type="entry name" value="RNF170"/>
</dbReference>
<evidence type="ECO:0000256" key="3">
    <source>
        <dbReference type="ARBA" id="ARBA00022692"/>
    </source>
</evidence>
<evidence type="ECO:0000256" key="4">
    <source>
        <dbReference type="ARBA" id="ARBA00022723"/>
    </source>
</evidence>
<dbReference type="PROSITE" id="PS50089">
    <property type="entry name" value="ZF_RING_2"/>
    <property type="match status" value="1"/>
</dbReference>
<dbReference type="AlphaFoldDB" id="A0A183V817"/>
<dbReference type="SUPFAM" id="SSF57850">
    <property type="entry name" value="RING/U-box"/>
    <property type="match status" value="1"/>
</dbReference>
<name>A0A183V817_TOXCA</name>
<dbReference type="PANTHER" id="PTHR22894">
    <property type="entry name" value="RING-TYPE DOMAIN-CONTAINING PROTEIN"/>
    <property type="match status" value="1"/>
</dbReference>
<dbReference type="GO" id="GO:0008270">
    <property type="term" value="F:zinc ion binding"/>
    <property type="evidence" value="ECO:0007669"/>
    <property type="project" value="UniProtKB-KW"/>
</dbReference>
<evidence type="ECO:0000256" key="9">
    <source>
        <dbReference type="ARBA" id="ARBA00023136"/>
    </source>
</evidence>
<organism evidence="15 16">
    <name type="scientific">Toxocara canis</name>
    <name type="common">Canine roundworm</name>
    <dbReference type="NCBI Taxonomy" id="6265"/>
    <lineage>
        <taxon>Eukaryota</taxon>
        <taxon>Metazoa</taxon>
        <taxon>Ecdysozoa</taxon>
        <taxon>Nematoda</taxon>
        <taxon>Chromadorea</taxon>
        <taxon>Rhabditida</taxon>
        <taxon>Spirurina</taxon>
        <taxon>Ascaridomorpha</taxon>
        <taxon>Ascaridoidea</taxon>
        <taxon>Toxocaridae</taxon>
        <taxon>Toxocara</taxon>
    </lineage>
</organism>
<evidence type="ECO:0000259" key="14">
    <source>
        <dbReference type="PROSITE" id="PS50089"/>
    </source>
</evidence>
<evidence type="ECO:0000256" key="5">
    <source>
        <dbReference type="ARBA" id="ARBA00022771"/>
    </source>
</evidence>
<evidence type="ECO:0000256" key="7">
    <source>
        <dbReference type="ARBA" id="ARBA00022833"/>
    </source>
</evidence>
<evidence type="ECO:0000256" key="2">
    <source>
        <dbReference type="ARBA" id="ARBA00014068"/>
    </source>
</evidence>
<dbReference type="Proteomes" id="UP000050794">
    <property type="component" value="Unassembled WGS sequence"/>
</dbReference>
<evidence type="ECO:0000256" key="8">
    <source>
        <dbReference type="ARBA" id="ARBA00022989"/>
    </source>
</evidence>
<evidence type="ECO:0000256" key="11">
    <source>
        <dbReference type="ARBA" id="ARBA00031107"/>
    </source>
</evidence>
<dbReference type="WBParaSite" id="TCNE_0001688801-mRNA-1">
    <property type="protein sequence ID" value="TCNE_0001688801-mRNA-1"/>
    <property type="gene ID" value="TCNE_0001688801"/>
</dbReference>
<evidence type="ECO:0000256" key="13">
    <source>
        <dbReference type="SAM" id="Phobius"/>
    </source>
</evidence>
<dbReference type="Gene3D" id="3.30.40.10">
    <property type="entry name" value="Zinc/RING finger domain, C3HC4 (zinc finger)"/>
    <property type="match status" value="1"/>
</dbReference>
<dbReference type="InterPro" id="IPR027370">
    <property type="entry name" value="Znf-RING_euk"/>
</dbReference>
<dbReference type="InterPro" id="IPR013083">
    <property type="entry name" value="Znf_RING/FYVE/PHD"/>
</dbReference>
<dbReference type="InterPro" id="IPR010652">
    <property type="entry name" value="DUF1232"/>
</dbReference>
<proteinExistence type="predicted"/>
<dbReference type="PANTHER" id="PTHR22894:SF5">
    <property type="entry name" value="RING-TYPE DOMAIN-CONTAINING PROTEIN"/>
    <property type="match status" value="1"/>
</dbReference>
<keyword evidence="3 13" id="KW-0812">Transmembrane</keyword>
<feature type="domain" description="RING-type" evidence="14">
    <location>
        <begin position="156"/>
        <end position="200"/>
    </location>
</feature>
<dbReference type="GO" id="GO:0016567">
    <property type="term" value="P:protein ubiquitination"/>
    <property type="evidence" value="ECO:0007669"/>
    <property type="project" value="UniProtKB-UniPathway"/>
</dbReference>
<evidence type="ECO:0000313" key="15">
    <source>
        <dbReference type="Proteomes" id="UP000050794"/>
    </source>
</evidence>
<comment type="subcellular location">
    <subcellularLocation>
        <location evidence="1">Endoplasmic reticulum membrane</location>
        <topology evidence="1">Multi-pass membrane protein</topology>
    </subcellularLocation>
</comment>
<evidence type="ECO:0000313" key="16">
    <source>
        <dbReference type="WBParaSite" id="TCNE_0001688801-mRNA-1"/>
    </source>
</evidence>
<keyword evidence="5 12" id="KW-0863">Zinc-finger</keyword>
<evidence type="ECO:0000256" key="12">
    <source>
        <dbReference type="PROSITE-ProRule" id="PRU00175"/>
    </source>
</evidence>
<dbReference type="InterPro" id="IPR017907">
    <property type="entry name" value="Znf_RING_CS"/>
</dbReference>
<keyword evidence="8 13" id="KW-1133">Transmembrane helix</keyword>
<feature type="transmembrane region" description="Helical" evidence="13">
    <location>
        <begin position="307"/>
        <end position="325"/>
    </location>
</feature>
<dbReference type="GO" id="GO:0005789">
    <property type="term" value="C:endoplasmic reticulum membrane"/>
    <property type="evidence" value="ECO:0007669"/>
    <property type="project" value="UniProtKB-SubCell"/>
</dbReference>
<dbReference type="PROSITE" id="PS00518">
    <property type="entry name" value="ZF_RING_1"/>
    <property type="match status" value="1"/>
</dbReference>
<keyword evidence="9 13" id="KW-0472">Membrane</keyword>
<keyword evidence="15" id="KW-1185">Reference proteome</keyword>
<dbReference type="InterPro" id="IPR001841">
    <property type="entry name" value="Znf_RING"/>
</dbReference>
<sequence length="340" mass="38849">LGFEEELGWDFEQNSVGIWNRTRLVFLTEHGWDLEQNMVAIWNRTRLGFGRELGWDLELNMSGISNRTWLGFGTQLGWDLEQNMALAEVSEEKKIRDLLQISLEYSFSPDANRIHPTLEAAMDEFRRVFRGERGAQATPPPDGDVPPRQYGQDRTCPICYGPSSFAVLTNCGHLFCCNCIYGYWRHSASLVTPVKCAVCRSVVSVLMPLPLEGERENNIDEAVQSDLQLNEYNRRFSGEPRPLLDYIRDLPVLLPYMLRTLLSVNGLMWMFRIRVFLCLIGVLIYVLSPFDILPESALGVLGMLDDVFIAFVVLVYATVLFRQLMAGGRMRFGWEMPGDD</sequence>
<dbReference type="GO" id="GO:0061630">
    <property type="term" value="F:ubiquitin protein ligase activity"/>
    <property type="evidence" value="ECO:0007669"/>
    <property type="project" value="InterPro"/>
</dbReference>
<evidence type="ECO:0000256" key="10">
    <source>
        <dbReference type="ARBA" id="ARBA00030110"/>
    </source>
</evidence>
<keyword evidence="7" id="KW-0862">Zinc</keyword>
<protein>
    <recommendedName>
        <fullName evidence="2">E3 ubiquitin-protein ligase RNF170</fullName>
    </recommendedName>
    <alternativeName>
        <fullName evidence="11">RING finger protein 170</fullName>
    </alternativeName>
    <alternativeName>
        <fullName evidence="10">RING-type E3 ubiquitin transferase RNF170</fullName>
    </alternativeName>
</protein>
<dbReference type="SMART" id="SM00184">
    <property type="entry name" value="RING"/>
    <property type="match status" value="1"/>
</dbReference>